<dbReference type="Proteomes" id="UP000051326">
    <property type="component" value="Unassembled WGS sequence"/>
</dbReference>
<evidence type="ECO:0000313" key="1">
    <source>
        <dbReference type="EMBL" id="CUH99100.1"/>
    </source>
</evidence>
<reference evidence="1 2" key="1">
    <citation type="submission" date="2015-09" db="EMBL/GenBank/DDBJ databases">
        <authorList>
            <consortium name="Swine Surveillance"/>
        </authorList>
    </citation>
    <scope>NUCLEOTIDE SEQUENCE [LARGE SCALE GENOMIC DNA]</scope>
    <source>
        <strain evidence="1 2">CECT 8399</strain>
    </source>
</reference>
<evidence type="ECO:0008006" key="3">
    <source>
        <dbReference type="Google" id="ProtNLM"/>
    </source>
</evidence>
<sequence>MKLLTDLSVTARRHRPAAAPALLLDFARQAYRAAGVPVPLSSVLNFSRASAAVRGTAGGLLETAGPDVLRLDHAFGSGAFRGALFEPAATNLLSHSSDFTQSAWSGYAAKPAFTGGQDAPDGSLTAMTWNCSATTGGAGGQRGGILVVGGSVSGVATASVWLRASAPLGMRFGHSDGTSKAITVTPEWQRFSYTDVLPNTQNRIFMLYEDVNADTDVFIWGAQVEAGGNASSCIATGASPAARSADQPGLTGISGTFDVTVTYDDDSQDKLAGETVSEGWWPALSRPWVKKLVVG</sequence>
<dbReference type="AlphaFoldDB" id="A0A0P1H7E9"/>
<proteinExistence type="predicted"/>
<dbReference type="RefSeq" id="WP_058285275.1">
    <property type="nucleotide sequence ID" value="NZ_CYSR01000011.1"/>
</dbReference>
<organism evidence="1 2">
    <name type="scientific">Leisingera aquaemixtae</name>
    <dbReference type="NCBI Taxonomy" id="1396826"/>
    <lineage>
        <taxon>Bacteria</taxon>
        <taxon>Pseudomonadati</taxon>
        <taxon>Pseudomonadota</taxon>
        <taxon>Alphaproteobacteria</taxon>
        <taxon>Rhodobacterales</taxon>
        <taxon>Roseobacteraceae</taxon>
        <taxon>Leisingera</taxon>
    </lineage>
</organism>
<name>A0A0P1H7E9_9RHOB</name>
<evidence type="ECO:0000313" key="2">
    <source>
        <dbReference type="Proteomes" id="UP000051326"/>
    </source>
</evidence>
<dbReference type="EMBL" id="CYSR01000011">
    <property type="protein sequence ID" value="CUH99100.1"/>
    <property type="molecule type" value="Genomic_DNA"/>
</dbReference>
<protein>
    <recommendedName>
        <fullName evidence="3">Carbohydrate binding domain protein</fullName>
    </recommendedName>
</protein>
<accession>A0A0P1H7E9</accession>
<gene>
    <name evidence="1" type="ORF">PHA8399_01216</name>
</gene>
<dbReference type="STRING" id="1396826.PHA8399_01216"/>